<evidence type="ECO:0000256" key="1">
    <source>
        <dbReference type="ARBA" id="ARBA00012104"/>
    </source>
</evidence>
<dbReference type="GO" id="GO:0008478">
    <property type="term" value="F:pyridoxal kinase activity"/>
    <property type="evidence" value="ECO:0007669"/>
    <property type="project" value="UniProtKB-EC"/>
</dbReference>
<evidence type="ECO:0000256" key="5">
    <source>
        <dbReference type="ARBA" id="ARBA00022840"/>
    </source>
</evidence>
<evidence type="ECO:0000313" key="7">
    <source>
        <dbReference type="EMBL" id="MBK2064575.1"/>
    </source>
</evidence>
<dbReference type="GO" id="GO:0005524">
    <property type="term" value="F:ATP binding"/>
    <property type="evidence" value="ECO:0007669"/>
    <property type="project" value="UniProtKB-KW"/>
</dbReference>
<keyword evidence="3" id="KW-0547">Nucleotide-binding</keyword>
<dbReference type="GO" id="GO:0009443">
    <property type="term" value="P:pyridoxal 5'-phosphate salvage"/>
    <property type="evidence" value="ECO:0007669"/>
    <property type="project" value="InterPro"/>
</dbReference>
<name>A0A9Q2KP48_9GAMM</name>
<dbReference type="NCBIfam" id="TIGR00687">
    <property type="entry name" value="pyridox_kin"/>
    <property type="match status" value="1"/>
</dbReference>
<comment type="caution">
    <text evidence="7">The sequence shown here is derived from an EMBL/GenBank/DDBJ whole genome shotgun (WGS) entry which is preliminary data.</text>
</comment>
<dbReference type="AlphaFoldDB" id="A0A9Q2KP48"/>
<dbReference type="SUPFAM" id="SSF53613">
    <property type="entry name" value="Ribokinase-like"/>
    <property type="match status" value="1"/>
</dbReference>
<dbReference type="GO" id="GO:0005829">
    <property type="term" value="C:cytosol"/>
    <property type="evidence" value="ECO:0007669"/>
    <property type="project" value="TreeGrafter"/>
</dbReference>
<gene>
    <name evidence="7" type="primary">pdxY</name>
    <name evidence="7" type="ORF">IB647_01960</name>
</gene>
<dbReference type="CDD" id="cd01173">
    <property type="entry name" value="pyridoxal_pyridoxamine_kinase"/>
    <property type="match status" value="1"/>
</dbReference>
<organism evidence="7 8">
    <name type="scientific">Francisella noatunensis</name>
    <dbReference type="NCBI Taxonomy" id="657445"/>
    <lineage>
        <taxon>Bacteria</taxon>
        <taxon>Pseudomonadati</taxon>
        <taxon>Pseudomonadota</taxon>
        <taxon>Gammaproteobacteria</taxon>
        <taxon>Thiotrichales</taxon>
        <taxon>Francisellaceae</taxon>
        <taxon>Francisella</taxon>
    </lineage>
</organism>
<dbReference type="PANTHER" id="PTHR10534">
    <property type="entry name" value="PYRIDOXAL KINASE"/>
    <property type="match status" value="1"/>
</dbReference>
<dbReference type="InterPro" id="IPR029056">
    <property type="entry name" value="Ribokinase-like"/>
</dbReference>
<evidence type="ECO:0000259" key="6">
    <source>
        <dbReference type="Pfam" id="PF08543"/>
    </source>
</evidence>
<dbReference type="InterPro" id="IPR013749">
    <property type="entry name" value="PM/HMP-P_kinase-1"/>
</dbReference>
<keyword evidence="2 7" id="KW-0808">Transferase</keyword>
<dbReference type="Pfam" id="PF08543">
    <property type="entry name" value="Phos_pyr_kin"/>
    <property type="match status" value="1"/>
</dbReference>
<accession>A0A9Q2KP48</accession>
<reference evidence="7 8" key="1">
    <citation type="submission" date="2020-09" db="EMBL/GenBank/DDBJ databases">
        <title>Development of specific Francisella tularensis PCR assay based on in-depth characterization of family Francisellaceae.</title>
        <authorList>
            <person name="Ohrman C."/>
            <person name="Sahl J."/>
            <person name="Sjodin A."/>
            <person name="Uneklint I."/>
            <person name="Ballard R."/>
            <person name="Karlsson L."/>
            <person name="Mcdonough R."/>
            <person name="Sundell D."/>
            <person name="Soria K."/>
            <person name="Brindeflk B."/>
            <person name="Vallesi A."/>
            <person name="Ramirez-Paredes J.G."/>
            <person name="Colquhoun D."/>
            <person name="Myrtennas K."/>
            <person name="Birdsell D."/>
            <person name="Johansson A."/>
            <person name="Wagner D."/>
            <person name="Forsman M."/>
        </authorList>
    </citation>
    <scope>NUCLEOTIDE SEQUENCE [LARGE SCALE GENOMIC DNA]</scope>
    <source>
        <strain evidence="7 8">FSC1140</strain>
    </source>
</reference>
<keyword evidence="4 7" id="KW-0418">Kinase</keyword>
<evidence type="ECO:0000256" key="3">
    <source>
        <dbReference type="ARBA" id="ARBA00022741"/>
    </source>
</evidence>
<evidence type="ECO:0000256" key="4">
    <source>
        <dbReference type="ARBA" id="ARBA00022777"/>
    </source>
</evidence>
<keyword evidence="5" id="KW-0067">ATP-binding</keyword>
<sequence>MNVNIPKVLSIQSHVAYGYAGNKAAVFPMQRLGIEVSPIYTVQLSNHTQYDFFKGSFFSAEDIQNVIDGMISNGFLEKQDAILSGYIGNVDIAKVIANTVILLKEKKQASLYCCDPVFGDKYDEDETGHIFASNDHPKIFLKHLLPLADIVTPNLFELSVLSDTTINSYSDIVKACQKLISITKNKKQIIITTSVSFDKNKTGIAIYQNDNFSYIESAKYKVQPKVSGSGDITAAMFLSYLLKGKTLDEALNLVTKCLDGIFRVTHELNTDELALIQAQEYIK</sequence>
<keyword evidence="8" id="KW-1185">Reference proteome</keyword>
<feature type="domain" description="Pyridoxamine kinase/Phosphomethylpyrimidine kinase" evidence="6">
    <location>
        <begin position="80"/>
        <end position="257"/>
    </location>
</feature>
<dbReference type="InterPro" id="IPR004625">
    <property type="entry name" value="PyrdxlKinase"/>
</dbReference>
<protein>
    <recommendedName>
        <fullName evidence="1">pyridoxal kinase</fullName>
        <ecNumber evidence="1">2.7.1.35</ecNumber>
    </recommendedName>
</protein>
<proteinExistence type="predicted"/>
<dbReference type="Proteomes" id="UP000701999">
    <property type="component" value="Unassembled WGS sequence"/>
</dbReference>
<dbReference type="EMBL" id="JACVKN010000036">
    <property type="protein sequence ID" value="MBK2064575.1"/>
    <property type="molecule type" value="Genomic_DNA"/>
</dbReference>
<dbReference type="Gene3D" id="3.40.1190.20">
    <property type="match status" value="1"/>
</dbReference>
<dbReference type="RefSeq" id="WP_159184547.1">
    <property type="nucleotide sequence ID" value="NZ_JACVJL010000064.1"/>
</dbReference>
<evidence type="ECO:0000313" key="8">
    <source>
        <dbReference type="Proteomes" id="UP000701999"/>
    </source>
</evidence>
<dbReference type="EC" id="2.7.1.35" evidence="1"/>
<dbReference type="PANTHER" id="PTHR10534:SF2">
    <property type="entry name" value="PYRIDOXAL KINASE"/>
    <property type="match status" value="1"/>
</dbReference>
<evidence type="ECO:0000256" key="2">
    <source>
        <dbReference type="ARBA" id="ARBA00022679"/>
    </source>
</evidence>
<dbReference type="GeneID" id="93255304"/>